<name>A0ABV3GTJ9_MICGL</name>
<comment type="caution">
    <text evidence="1">The sequence shown here is derived from an EMBL/GenBank/DDBJ whole genome shotgun (WGS) entry which is preliminary data.</text>
</comment>
<gene>
    <name evidence="1" type="ORF">AB0I59_40770</name>
</gene>
<proteinExistence type="predicted"/>
<protein>
    <submittedName>
        <fullName evidence="1">Uncharacterized protein</fullName>
    </submittedName>
</protein>
<evidence type="ECO:0000313" key="1">
    <source>
        <dbReference type="EMBL" id="MEV0974961.1"/>
    </source>
</evidence>
<dbReference type="RefSeq" id="WP_358142149.1">
    <property type="nucleotide sequence ID" value="NZ_JBFALK010000038.1"/>
</dbReference>
<evidence type="ECO:0000313" key="2">
    <source>
        <dbReference type="Proteomes" id="UP001551675"/>
    </source>
</evidence>
<dbReference type="Proteomes" id="UP001551675">
    <property type="component" value="Unassembled WGS sequence"/>
</dbReference>
<organism evidence="1 2">
    <name type="scientific">Microtetraspora glauca</name>
    <dbReference type="NCBI Taxonomy" id="1996"/>
    <lineage>
        <taxon>Bacteria</taxon>
        <taxon>Bacillati</taxon>
        <taxon>Actinomycetota</taxon>
        <taxon>Actinomycetes</taxon>
        <taxon>Streptosporangiales</taxon>
        <taxon>Streptosporangiaceae</taxon>
        <taxon>Microtetraspora</taxon>
    </lineage>
</organism>
<keyword evidence="2" id="KW-1185">Reference proteome</keyword>
<sequence>MSEHVLATDLWRGLRSYFEIKFHNMSLIGGRSGAPMSVVQPEVAGHKPVAGQQS</sequence>
<dbReference type="EMBL" id="JBFALK010000038">
    <property type="protein sequence ID" value="MEV0974961.1"/>
    <property type="molecule type" value="Genomic_DNA"/>
</dbReference>
<accession>A0ABV3GTJ9</accession>
<reference evidence="1 2" key="1">
    <citation type="submission" date="2024-06" db="EMBL/GenBank/DDBJ databases">
        <title>The Natural Products Discovery Center: Release of the First 8490 Sequenced Strains for Exploring Actinobacteria Biosynthetic Diversity.</title>
        <authorList>
            <person name="Kalkreuter E."/>
            <person name="Kautsar S.A."/>
            <person name="Yang D."/>
            <person name="Bader C.D."/>
            <person name="Teijaro C.N."/>
            <person name="Fluegel L."/>
            <person name="Davis C.M."/>
            <person name="Simpson J.R."/>
            <person name="Lauterbach L."/>
            <person name="Steele A.D."/>
            <person name="Gui C."/>
            <person name="Meng S."/>
            <person name="Li G."/>
            <person name="Viehrig K."/>
            <person name="Ye F."/>
            <person name="Su P."/>
            <person name="Kiefer A.F."/>
            <person name="Nichols A."/>
            <person name="Cepeda A.J."/>
            <person name="Yan W."/>
            <person name="Fan B."/>
            <person name="Jiang Y."/>
            <person name="Adhikari A."/>
            <person name="Zheng C.-J."/>
            <person name="Schuster L."/>
            <person name="Cowan T.M."/>
            <person name="Smanski M.J."/>
            <person name="Chevrette M.G."/>
            <person name="De Carvalho L.P.S."/>
            <person name="Shen B."/>
        </authorList>
    </citation>
    <scope>NUCLEOTIDE SEQUENCE [LARGE SCALE GENOMIC DNA]</scope>
    <source>
        <strain evidence="1 2">NPDC050100</strain>
    </source>
</reference>